<proteinExistence type="predicted"/>
<gene>
    <name evidence="2" type="ORF">FBF83_06785</name>
</gene>
<dbReference type="Proteomes" id="UP000310541">
    <property type="component" value="Unassembled WGS sequence"/>
</dbReference>
<keyword evidence="1" id="KW-0812">Transmembrane</keyword>
<dbReference type="OrthoDB" id="4411648at2"/>
<sequence>MRSREYLNRNKRGHLIGALFLRNWLILISQCIILFLFPLQVLTLEGEDKVDGIYIGASEVSLRWQHSVEKEEWEEFFVIGNSDIFLKQTRFKTFGAGVPSDAGKDTFIKDGWVYMTGINRSIGNHFYFRTGKTTEHRITIDGQSDKLKANSSYHMTVKQLNLIQALLYKIRVL</sequence>
<name>A0A4U1MNA5_9BACL</name>
<dbReference type="EMBL" id="SWFM01000001">
    <property type="protein sequence ID" value="TKD72477.1"/>
    <property type="molecule type" value="Genomic_DNA"/>
</dbReference>
<dbReference type="Pfam" id="PF08905">
    <property type="entry name" value="DUF1850"/>
    <property type="match status" value="1"/>
</dbReference>
<feature type="transmembrane region" description="Helical" evidence="1">
    <location>
        <begin position="20"/>
        <end position="39"/>
    </location>
</feature>
<keyword evidence="1" id="KW-1133">Transmembrane helix</keyword>
<protein>
    <submittedName>
        <fullName evidence="2">DUF1850 domain-containing protein</fullName>
    </submittedName>
</protein>
<comment type="caution">
    <text evidence="2">The sequence shown here is derived from an EMBL/GenBank/DDBJ whole genome shotgun (WGS) entry which is preliminary data.</text>
</comment>
<dbReference type="InterPro" id="IPR015001">
    <property type="entry name" value="DUF1850"/>
</dbReference>
<evidence type="ECO:0000313" key="2">
    <source>
        <dbReference type="EMBL" id="TKD72477.1"/>
    </source>
</evidence>
<dbReference type="AlphaFoldDB" id="A0A4U1MNA5"/>
<reference evidence="2 3" key="1">
    <citation type="submission" date="2019-04" db="EMBL/GenBank/DDBJ databases">
        <title>Genome sequence of Bacillus hwajinpoensis strain Y2.</title>
        <authorList>
            <person name="Fair J.L."/>
            <person name="Maclea K.S."/>
        </authorList>
    </citation>
    <scope>NUCLEOTIDE SEQUENCE [LARGE SCALE GENOMIC DNA]</scope>
    <source>
        <strain evidence="2 3">Y2</strain>
    </source>
</reference>
<keyword evidence="1" id="KW-0472">Membrane</keyword>
<evidence type="ECO:0000313" key="3">
    <source>
        <dbReference type="Proteomes" id="UP000310541"/>
    </source>
</evidence>
<evidence type="ECO:0000256" key="1">
    <source>
        <dbReference type="SAM" id="Phobius"/>
    </source>
</evidence>
<organism evidence="2 3">
    <name type="scientific">Guptibacillus hwajinpoensis</name>
    <dbReference type="NCBI Taxonomy" id="208199"/>
    <lineage>
        <taxon>Bacteria</taxon>
        <taxon>Bacillati</taxon>
        <taxon>Bacillota</taxon>
        <taxon>Bacilli</taxon>
        <taxon>Bacillales</taxon>
        <taxon>Guptibacillaceae</taxon>
        <taxon>Guptibacillus</taxon>
    </lineage>
</organism>
<accession>A0A4U1MNA5</accession>